<dbReference type="Proteomes" id="UP000000304">
    <property type="component" value="Chromosome 3R"/>
</dbReference>
<gene>
    <name evidence="1" type="primary">Dsim\GD20575</name>
    <name evidence="1" type="ORF">Dsim_GD20575</name>
</gene>
<dbReference type="HOGENOM" id="CLU_2906470_0_0_1"/>
<accession>B4QSW7</accession>
<protein>
    <submittedName>
        <fullName evidence="1">GD20575</fullName>
    </submittedName>
</protein>
<dbReference type="OMA" id="DRPIGHS"/>
<reference evidence="1 2" key="1">
    <citation type="journal article" date="2007" name="Nature">
        <title>Evolution of genes and genomes on the Drosophila phylogeny.</title>
        <authorList>
            <consortium name="Drosophila 12 Genomes Consortium"/>
            <person name="Clark A.G."/>
            <person name="Eisen M.B."/>
            <person name="Smith D.R."/>
            <person name="Bergman C.M."/>
            <person name="Oliver B."/>
            <person name="Markow T.A."/>
            <person name="Kaufman T.C."/>
            <person name="Kellis M."/>
            <person name="Gelbart W."/>
            <person name="Iyer V.N."/>
            <person name="Pollard D.A."/>
            <person name="Sackton T.B."/>
            <person name="Larracuente A.M."/>
            <person name="Singh N.D."/>
            <person name="Abad J.P."/>
            <person name="Abt D.N."/>
            <person name="Adryan B."/>
            <person name="Aguade M."/>
            <person name="Akashi H."/>
            <person name="Anderson W.W."/>
            <person name="Aquadro C.F."/>
            <person name="Ardell D.H."/>
            <person name="Arguello R."/>
            <person name="Artieri C.G."/>
            <person name="Barbash D.A."/>
            <person name="Barker D."/>
            <person name="Barsanti P."/>
            <person name="Batterham P."/>
            <person name="Batzoglou S."/>
            <person name="Begun D."/>
            <person name="Bhutkar A."/>
            <person name="Blanco E."/>
            <person name="Bosak S.A."/>
            <person name="Bradley R.K."/>
            <person name="Brand A.D."/>
            <person name="Brent M.R."/>
            <person name="Brooks A.N."/>
            <person name="Brown R.H."/>
            <person name="Butlin R.K."/>
            <person name="Caggese C."/>
            <person name="Calvi B.R."/>
            <person name="Bernardo de Carvalho A."/>
            <person name="Caspi A."/>
            <person name="Castrezana S."/>
            <person name="Celniker S.E."/>
            <person name="Chang J.L."/>
            <person name="Chapple C."/>
            <person name="Chatterji S."/>
            <person name="Chinwalla A."/>
            <person name="Civetta A."/>
            <person name="Clifton S.W."/>
            <person name="Comeron J.M."/>
            <person name="Costello J.C."/>
            <person name="Coyne J.A."/>
            <person name="Daub J."/>
            <person name="David R.G."/>
            <person name="Delcher A.L."/>
            <person name="Delehaunty K."/>
            <person name="Do C.B."/>
            <person name="Ebling H."/>
            <person name="Edwards K."/>
            <person name="Eickbush T."/>
            <person name="Evans J.D."/>
            <person name="Filipski A."/>
            <person name="Findeiss S."/>
            <person name="Freyhult E."/>
            <person name="Fulton L."/>
            <person name="Fulton R."/>
            <person name="Garcia A.C."/>
            <person name="Gardiner A."/>
            <person name="Garfield D.A."/>
            <person name="Garvin B.E."/>
            <person name="Gibson G."/>
            <person name="Gilbert D."/>
            <person name="Gnerre S."/>
            <person name="Godfrey J."/>
            <person name="Good R."/>
            <person name="Gotea V."/>
            <person name="Gravely B."/>
            <person name="Greenberg A.J."/>
            <person name="Griffiths-Jones S."/>
            <person name="Gross S."/>
            <person name="Guigo R."/>
            <person name="Gustafson E.A."/>
            <person name="Haerty W."/>
            <person name="Hahn M.W."/>
            <person name="Halligan D.L."/>
            <person name="Halpern A.L."/>
            <person name="Halter G.M."/>
            <person name="Han M.V."/>
            <person name="Heger A."/>
            <person name="Hillier L."/>
            <person name="Hinrichs A.S."/>
            <person name="Holmes I."/>
            <person name="Hoskins R.A."/>
            <person name="Hubisz M.J."/>
            <person name="Hultmark D."/>
            <person name="Huntley M.A."/>
            <person name="Jaffe D.B."/>
            <person name="Jagadeeshan S."/>
            <person name="Jeck W.R."/>
            <person name="Johnson J."/>
            <person name="Jones C.D."/>
            <person name="Jordan W.C."/>
            <person name="Karpen G.H."/>
            <person name="Kataoka E."/>
            <person name="Keightley P.D."/>
            <person name="Kheradpour P."/>
            <person name="Kirkness E.F."/>
            <person name="Koerich L.B."/>
            <person name="Kristiansen K."/>
            <person name="Kudrna D."/>
            <person name="Kulathinal R.J."/>
            <person name="Kumar S."/>
            <person name="Kwok R."/>
            <person name="Lander E."/>
            <person name="Langley C.H."/>
            <person name="Lapoint R."/>
            <person name="Lazzaro B.P."/>
            <person name="Lee S.J."/>
            <person name="Levesque L."/>
            <person name="Li R."/>
            <person name="Lin C.F."/>
            <person name="Lin M.F."/>
            <person name="Lindblad-Toh K."/>
            <person name="Llopart A."/>
            <person name="Long M."/>
            <person name="Low L."/>
            <person name="Lozovsky E."/>
            <person name="Lu J."/>
            <person name="Luo M."/>
            <person name="Machado C.A."/>
            <person name="Makalowski W."/>
            <person name="Marzo M."/>
            <person name="Matsuda M."/>
            <person name="Matzkin L."/>
            <person name="McAllister B."/>
            <person name="McBride C.S."/>
            <person name="McKernan B."/>
            <person name="McKernan K."/>
            <person name="Mendez-Lago M."/>
            <person name="Minx P."/>
            <person name="Mollenhauer M.U."/>
            <person name="Montooth K."/>
            <person name="Mount S.M."/>
            <person name="Mu X."/>
            <person name="Myers E."/>
            <person name="Negre B."/>
            <person name="Newfeld S."/>
            <person name="Nielsen R."/>
            <person name="Noor M.A."/>
            <person name="O'Grady P."/>
            <person name="Pachter L."/>
            <person name="Papaceit M."/>
            <person name="Parisi M.J."/>
            <person name="Parisi M."/>
            <person name="Parts L."/>
            <person name="Pedersen J.S."/>
            <person name="Pesole G."/>
            <person name="Phillippy A.M."/>
            <person name="Ponting C.P."/>
            <person name="Pop M."/>
            <person name="Porcelli D."/>
            <person name="Powell J.R."/>
            <person name="Prohaska S."/>
            <person name="Pruitt K."/>
            <person name="Puig M."/>
            <person name="Quesneville H."/>
            <person name="Ram K.R."/>
            <person name="Rand D."/>
            <person name="Rasmussen M.D."/>
            <person name="Reed L.K."/>
            <person name="Reenan R."/>
            <person name="Reily A."/>
            <person name="Remington K.A."/>
            <person name="Rieger T.T."/>
            <person name="Ritchie M.G."/>
            <person name="Robin C."/>
            <person name="Rogers Y.H."/>
            <person name="Rohde C."/>
            <person name="Rozas J."/>
            <person name="Rubenfield M.J."/>
            <person name="Ruiz A."/>
            <person name="Russo S."/>
            <person name="Salzberg S.L."/>
            <person name="Sanchez-Gracia A."/>
            <person name="Saranga D.J."/>
            <person name="Sato H."/>
            <person name="Schaeffer S.W."/>
            <person name="Schatz M.C."/>
            <person name="Schlenke T."/>
            <person name="Schwartz R."/>
            <person name="Segarra C."/>
            <person name="Singh R.S."/>
            <person name="Sirot L."/>
            <person name="Sirota M."/>
            <person name="Sisneros N.B."/>
            <person name="Smith C.D."/>
            <person name="Smith T.F."/>
            <person name="Spieth J."/>
            <person name="Stage D.E."/>
            <person name="Stark A."/>
            <person name="Stephan W."/>
            <person name="Strausberg R.L."/>
            <person name="Strempel S."/>
            <person name="Sturgill D."/>
            <person name="Sutton G."/>
            <person name="Sutton G.G."/>
            <person name="Tao W."/>
            <person name="Teichmann S."/>
            <person name="Tobari Y.N."/>
            <person name="Tomimura Y."/>
            <person name="Tsolas J.M."/>
            <person name="Valente V.L."/>
            <person name="Venter E."/>
            <person name="Venter J.C."/>
            <person name="Vicario S."/>
            <person name="Vieira F.G."/>
            <person name="Vilella A.J."/>
            <person name="Villasante A."/>
            <person name="Walenz B."/>
            <person name="Wang J."/>
            <person name="Wasserman M."/>
            <person name="Watts T."/>
            <person name="Wilson D."/>
            <person name="Wilson R.K."/>
            <person name="Wing R.A."/>
            <person name="Wolfner M.F."/>
            <person name="Wong A."/>
            <person name="Wong G.K."/>
            <person name="Wu C.I."/>
            <person name="Wu G."/>
            <person name="Yamamoto D."/>
            <person name="Yang H.P."/>
            <person name="Yang S.P."/>
            <person name="Yorke J.A."/>
            <person name="Yoshida K."/>
            <person name="Zdobnov E."/>
            <person name="Zhang P."/>
            <person name="Zhang Y."/>
            <person name="Zimin A.V."/>
            <person name="Baldwin J."/>
            <person name="Abdouelleil A."/>
            <person name="Abdulkadir J."/>
            <person name="Abebe A."/>
            <person name="Abera B."/>
            <person name="Abreu J."/>
            <person name="Acer S.C."/>
            <person name="Aftuck L."/>
            <person name="Alexander A."/>
            <person name="An P."/>
            <person name="Anderson E."/>
            <person name="Anderson S."/>
            <person name="Arachi H."/>
            <person name="Azer M."/>
            <person name="Bachantsang P."/>
            <person name="Barry A."/>
            <person name="Bayul T."/>
            <person name="Berlin A."/>
            <person name="Bessette D."/>
            <person name="Bloom T."/>
            <person name="Blye J."/>
            <person name="Boguslavskiy L."/>
            <person name="Bonnet C."/>
            <person name="Boukhgalter B."/>
            <person name="Bourzgui I."/>
            <person name="Brown A."/>
            <person name="Cahill P."/>
            <person name="Channer S."/>
            <person name="Cheshatsang Y."/>
            <person name="Chuda L."/>
            <person name="Citroen M."/>
            <person name="Collymore A."/>
            <person name="Cooke P."/>
            <person name="Costello M."/>
            <person name="D'Aco K."/>
            <person name="Daza R."/>
            <person name="De Haan G."/>
            <person name="DeGray S."/>
            <person name="DeMaso C."/>
            <person name="Dhargay N."/>
            <person name="Dooley K."/>
            <person name="Dooley E."/>
            <person name="Doricent M."/>
            <person name="Dorje P."/>
            <person name="Dorjee K."/>
            <person name="Dupes A."/>
            <person name="Elong R."/>
            <person name="Falk J."/>
            <person name="Farina A."/>
            <person name="Faro S."/>
            <person name="Ferguson D."/>
            <person name="Fisher S."/>
            <person name="Foley C.D."/>
            <person name="Franke A."/>
            <person name="Friedrich D."/>
            <person name="Gadbois L."/>
            <person name="Gearin G."/>
            <person name="Gearin C.R."/>
            <person name="Giannoukos G."/>
            <person name="Goode T."/>
            <person name="Graham J."/>
            <person name="Grandbois E."/>
            <person name="Grewal S."/>
            <person name="Gyaltsen K."/>
            <person name="Hafez N."/>
            <person name="Hagos B."/>
            <person name="Hall J."/>
            <person name="Henson C."/>
            <person name="Hollinger A."/>
            <person name="Honan T."/>
            <person name="Huard M.D."/>
            <person name="Hughes L."/>
            <person name="Hurhula B."/>
            <person name="Husby M.E."/>
            <person name="Kamat A."/>
            <person name="Kanga B."/>
            <person name="Kashin S."/>
            <person name="Khazanovich D."/>
            <person name="Kisner P."/>
            <person name="Lance K."/>
            <person name="Lara M."/>
            <person name="Lee W."/>
            <person name="Lennon N."/>
            <person name="Letendre F."/>
            <person name="LeVine R."/>
            <person name="Lipovsky A."/>
            <person name="Liu X."/>
            <person name="Liu J."/>
            <person name="Liu S."/>
            <person name="Lokyitsang T."/>
            <person name="Lokyitsang Y."/>
            <person name="Lubonja R."/>
            <person name="Lui A."/>
            <person name="MacDonald P."/>
            <person name="Magnisalis V."/>
            <person name="Maru K."/>
            <person name="Matthews C."/>
            <person name="McCusker W."/>
            <person name="McDonough S."/>
            <person name="Mehta T."/>
            <person name="Meldrim J."/>
            <person name="Meneus L."/>
            <person name="Mihai O."/>
            <person name="Mihalev A."/>
            <person name="Mihova T."/>
            <person name="Mittelman R."/>
            <person name="Mlenga V."/>
            <person name="Montmayeur A."/>
            <person name="Mulrain L."/>
            <person name="Navidi A."/>
            <person name="Naylor J."/>
            <person name="Negash T."/>
            <person name="Nguyen T."/>
            <person name="Nguyen N."/>
            <person name="Nicol R."/>
            <person name="Norbu C."/>
            <person name="Norbu N."/>
            <person name="Novod N."/>
            <person name="O'Neill B."/>
            <person name="Osman S."/>
            <person name="Markiewicz E."/>
            <person name="Oyono O.L."/>
            <person name="Patti C."/>
            <person name="Phunkhang P."/>
            <person name="Pierre F."/>
            <person name="Priest M."/>
            <person name="Raghuraman S."/>
            <person name="Rege F."/>
            <person name="Reyes R."/>
            <person name="Rise C."/>
            <person name="Rogov P."/>
            <person name="Ross K."/>
            <person name="Ryan E."/>
            <person name="Settipalli S."/>
            <person name="Shea T."/>
            <person name="Sherpa N."/>
            <person name="Shi L."/>
            <person name="Shih D."/>
            <person name="Sparrow T."/>
            <person name="Spaulding J."/>
            <person name="Stalker J."/>
            <person name="Stange-Thomann N."/>
            <person name="Stavropoulos S."/>
            <person name="Stone C."/>
            <person name="Strader C."/>
            <person name="Tesfaye S."/>
            <person name="Thomson T."/>
            <person name="Thoulutsang Y."/>
            <person name="Thoulutsang D."/>
            <person name="Topham K."/>
            <person name="Topping I."/>
            <person name="Tsamla T."/>
            <person name="Vassiliev H."/>
            <person name="Vo A."/>
            <person name="Wangchuk T."/>
            <person name="Wangdi T."/>
            <person name="Weiand M."/>
            <person name="Wilkinson J."/>
            <person name="Wilson A."/>
            <person name="Yadav S."/>
            <person name="Young G."/>
            <person name="Yu Q."/>
            <person name="Zembek L."/>
            <person name="Zhong D."/>
            <person name="Zimmer A."/>
            <person name="Zwirko Z."/>
            <person name="Jaffe D.B."/>
            <person name="Alvarez P."/>
            <person name="Brockman W."/>
            <person name="Butler J."/>
            <person name="Chin C."/>
            <person name="Gnerre S."/>
            <person name="Grabherr M."/>
            <person name="Kleber M."/>
            <person name="Mauceli E."/>
            <person name="MacCallum I."/>
        </authorList>
    </citation>
    <scope>NUCLEOTIDE SEQUENCE [LARGE SCALE GENOMIC DNA]</scope>
    <source>
        <strain evidence="2">white501</strain>
    </source>
</reference>
<dbReference type="EMBL" id="CM000364">
    <property type="protein sequence ID" value="EDX13227.1"/>
    <property type="molecule type" value="Genomic_DNA"/>
</dbReference>
<dbReference type="AlphaFoldDB" id="B4QSW7"/>
<proteinExistence type="predicted"/>
<sequence length="68" mass="7876">MSPETLSYLEMKALDQPDRPIGHSYYSHNSVHQLVLHHGHRVDVDAVPQYAVECRRVRVCRSFGFPQN</sequence>
<evidence type="ECO:0000313" key="2">
    <source>
        <dbReference type="Proteomes" id="UP000000304"/>
    </source>
</evidence>
<evidence type="ECO:0000313" key="1">
    <source>
        <dbReference type="EMBL" id="EDX13227.1"/>
    </source>
</evidence>
<name>B4QSW7_DROSI</name>
<keyword evidence="2" id="KW-1185">Reference proteome</keyword>
<organism evidence="1 2">
    <name type="scientific">Drosophila simulans</name>
    <name type="common">Fruit fly</name>
    <dbReference type="NCBI Taxonomy" id="7240"/>
    <lineage>
        <taxon>Eukaryota</taxon>
        <taxon>Metazoa</taxon>
        <taxon>Ecdysozoa</taxon>
        <taxon>Arthropoda</taxon>
        <taxon>Hexapoda</taxon>
        <taxon>Insecta</taxon>
        <taxon>Pterygota</taxon>
        <taxon>Neoptera</taxon>
        <taxon>Endopterygota</taxon>
        <taxon>Diptera</taxon>
        <taxon>Brachycera</taxon>
        <taxon>Muscomorpha</taxon>
        <taxon>Ephydroidea</taxon>
        <taxon>Drosophilidae</taxon>
        <taxon>Drosophila</taxon>
        <taxon>Sophophora</taxon>
    </lineage>
</organism>